<sequence>MEKVLTSARHPYPRRRGLSRGGFILGILFFVGVVVLVGVGFVTLKGMMTSDKAMPVRQTVIDGVLNAVNKKDIADIIGRMTAGENISTLDLSPVLNTLSQIPWVAHVEIEKQMPDTLIVSIVEHEPAAFWKNDGLYDAKTQSVFYPDLRRFKRSLVKLSAYHDNLAPEVYAKTVLFIKELKRAPLQLVAVNLDNIRCYHVILSNGTELVLGRNNDNDIILRRLRRFVDVYRQTQMNLDEINYVDLRYDVGFAVNYKKESDTKNTEKQE</sequence>
<dbReference type="Pfam" id="PF03799">
    <property type="entry name" value="FtsQ_DivIB_C"/>
    <property type="match status" value="1"/>
</dbReference>
<dbReference type="InterPro" id="IPR045335">
    <property type="entry name" value="FtsQ_C_sf"/>
</dbReference>
<accession>E8LKX3</accession>
<keyword evidence="3" id="KW-0997">Cell inner membrane</keyword>
<keyword evidence="5 9" id="KW-0812">Transmembrane</keyword>
<evidence type="ECO:0000256" key="9">
    <source>
        <dbReference type="SAM" id="Phobius"/>
    </source>
</evidence>
<evidence type="ECO:0000256" key="5">
    <source>
        <dbReference type="ARBA" id="ARBA00022692"/>
    </source>
</evidence>
<dbReference type="AlphaFoldDB" id="E8LKX3"/>
<keyword evidence="8" id="KW-0131">Cell cycle</keyword>
<dbReference type="InterPro" id="IPR026579">
    <property type="entry name" value="FtsQ"/>
</dbReference>
<dbReference type="Pfam" id="PF08478">
    <property type="entry name" value="POTRA_1"/>
    <property type="match status" value="1"/>
</dbReference>
<dbReference type="GO" id="GO:0090529">
    <property type="term" value="P:cell septum assembly"/>
    <property type="evidence" value="ECO:0007669"/>
    <property type="project" value="InterPro"/>
</dbReference>
<keyword evidence="12" id="KW-1185">Reference proteome</keyword>
<dbReference type="PROSITE" id="PS51779">
    <property type="entry name" value="POTRA"/>
    <property type="match status" value="1"/>
</dbReference>
<evidence type="ECO:0000256" key="3">
    <source>
        <dbReference type="ARBA" id="ARBA00022519"/>
    </source>
</evidence>
<dbReference type="Gene3D" id="3.40.50.11690">
    <property type="entry name" value="Cell division protein FtsQ/DivIB"/>
    <property type="match status" value="1"/>
</dbReference>
<dbReference type="PANTHER" id="PTHR35851:SF1">
    <property type="entry name" value="CELL DIVISION PROTEIN FTSQ"/>
    <property type="match status" value="1"/>
</dbReference>
<name>E8LKX3_SUCHY</name>
<dbReference type="Proteomes" id="UP000018458">
    <property type="component" value="Unassembled WGS sequence"/>
</dbReference>
<feature type="transmembrane region" description="Helical" evidence="9">
    <location>
        <begin position="21"/>
        <end position="44"/>
    </location>
</feature>
<dbReference type="RefSeq" id="WP_009143561.1">
    <property type="nucleotide sequence ID" value="NZ_GL831011.1"/>
</dbReference>
<dbReference type="GO" id="GO:0016020">
    <property type="term" value="C:membrane"/>
    <property type="evidence" value="ECO:0007669"/>
    <property type="project" value="UniProtKB-SubCell"/>
</dbReference>
<gene>
    <name evidence="11" type="ORF">HMPREF9444_01373</name>
</gene>
<feature type="domain" description="POTRA" evidence="10">
    <location>
        <begin position="54"/>
        <end position="124"/>
    </location>
</feature>
<keyword evidence="2" id="KW-1003">Cell membrane</keyword>
<dbReference type="InterPro" id="IPR034746">
    <property type="entry name" value="POTRA"/>
</dbReference>
<evidence type="ECO:0000259" key="10">
    <source>
        <dbReference type="PROSITE" id="PS51779"/>
    </source>
</evidence>
<keyword evidence="4" id="KW-0132">Cell division</keyword>
<evidence type="ECO:0000256" key="6">
    <source>
        <dbReference type="ARBA" id="ARBA00022989"/>
    </source>
</evidence>
<evidence type="ECO:0000256" key="2">
    <source>
        <dbReference type="ARBA" id="ARBA00022475"/>
    </source>
</evidence>
<protein>
    <submittedName>
        <fullName evidence="11">POTRA domain protein, FtsQ-type</fullName>
    </submittedName>
</protein>
<dbReference type="EMBL" id="AEVO01000077">
    <property type="protein sequence ID" value="EFY06832.1"/>
    <property type="molecule type" value="Genomic_DNA"/>
</dbReference>
<evidence type="ECO:0000256" key="7">
    <source>
        <dbReference type="ARBA" id="ARBA00023136"/>
    </source>
</evidence>
<dbReference type="InterPro" id="IPR005548">
    <property type="entry name" value="Cell_div_FtsQ/DivIB_C"/>
</dbReference>
<evidence type="ECO:0000313" key="12">
    <source>
        <dbReference type="Proteomes" id="UP000018458"/>
    </source>
</evidence>
<evidence type="ECO:0000256" key="4">
    <source>
        <dbReference type="ARBA" id="ARBA00022618"/>
    </source>
</evidence>
<dbReference type="HOGENOM" id="CLU_064041_2_1_6"/>
<evidence type="ECO:0000313" key="11">
    <source>
        <dbReference type="EMBL" id="EFY06832.1"/>
    </source>
</evidence>
<comment type="subcellular location">
    <subcellularLocation>
        <location evidence="1">Membrane</location>
    </subcellularLocation>
</comment>
<keyword evidence="7 9" id="KW-0472">Membrane</keyword>
<dbReference type="InterPro" id="IPR013685">
    <property type="entry name" value="POTRA_FtsQ_type"/>
</dbReference>
<dbReference type="STRING" id="762983.HMPREF9444_01373"/>
<reference evidence="11 12" key="1">
    <citation type="submission" date="2011-01" db="EMBL/GenBank/DDBJ databases">
        <authorList>
            <person name="Weinstock G."/>
            <person name="Sodergren E."/>
            <person name="Clifton S."/>
            <person name="Fulton L."/>
            <person name="Fulton B."/>
            <person name="Courtney L."/>
            <person name="Fronick C."/>
            <person name="Harrison M."/>
            <person name="Strong C."/>
            <person name="Farmer C."/>
            <person name="Delahaunty K."/>
            <person name="Markovic C."/>
            <person name="Hall O."/>
            <person name="Minx P."/>
            <person name="Tomlinson C."/>
            <person name="Mitreva M."/>
            <person name="Hou S."/>
            <person name="Chen J."/>
            <person name="Wollam A."/>
            <person name="Pepin K.H."/>
            <person name="Johnson M."/>
            <person name="Bhonagiri V."/>
            <person name="Zhang X."/>
            <person name="Suruliraj S."/>
            <person name="Warren W."/>
            <person name="Chinwalla A."/>
            <person name="Mardis E.R."/>
            <person name="Wilson R.K."/>
        </authorList>
    </citation>
    <scope>NUCLEOTIDE SEQUENCE [LARGE SCALE GENOMIC DNA]</scope>
    <source>
        <strain evidence="12">DSM 22608 / JCM 16073 / KCTC 15190 / YIT 12066</strain>
    </source>
</reference>
<evidence type="ECO:0000256" key="8">
    <source>
        <dbReference type="ARBA" id="ARBA00023306"/>
    </source>
</evidence>
<organism evidence="11 12">
    <name type="scientific">Succinatimonas hippei (strain DSM 22608 / JCM 16073 / KCTC 15190 / YIT 12066)</name>
    <dbReference type="NCBI Taxonomy" id="762983"/>
    <lineage>
        <taxon>Bacteria</taxon>
        <taxon>Pseudomonadati</taxon>
        <taxon>Pseudomonadota</taxon>
        <taxon>Gammaproteobacteria</taxon>
        <taxon>Aeromonadales</taxon>
        <taxon>Succinivibrionaceae</taxon>
        <taxon>Succinatimonas</taxon>
    </lineage>
</organism>
<evidence type="ECO:0000256" key="1">
    <source>
        <dbReference type="ARBA" id="ARBA00004370"/>
    </source>
</evidence>
<keyword evidence="6 9" id="KW-1133">Transmembrane helix</keyword>
<comment type="caution">
    <text evidence="11">The sequence shown here is derived from an EMBL/GenBank/DDBJ whole genome shotgun (WGS) entry which is preliminary data.</text>
</comment>
<dbReference type="PANTHER" id="PTHR35851">
    <property type="entry name" value="CELL DIVISION PROTEIN FTSQ"/>
    <property type="match status" value="1"/>
</dbReference>
<dbReference type="eggNOG" id="COG1589">
    <property type="taxonomic scope" value="Bacteria"/>
</dbReference>
<proteinExistence type="predicted"/>
<dbReference type="Gene3D" id="3.10.20.310">
    <property type="entry name" value="membrane protein fhac"/>
    <property type="match status" value="1"/>
</dbReference>
<dbReference type="OrthoDB" id="9790370at2"/>